<dbReference type="GO" id="GO:0003700">
    <property type="term" value="F:DNA-binding transcription factor activity"/>
    <property type="evidence" value="ECO:0007669"/>
    <property type="project" value="InterPro"/>
</dbReference>
<feature type="domain" description="HTH marR-type" evidence="1">
    <location>
        <begin position="11"/>
        <end position="146"/>
    </location>
</feature>
<dbReference type="Gene3D" id="1.10.10.10">
    <property type="entry name" value="Winged helix-like DNA-binding domain superfamily/Winged helix DNA-binding domain"/>
    <property type="match status" value="1"/>
</dbReference>
<evidence type="ECO:0000313" key="3">
    <source>
        <dbReference type="Proteomes" id="UP000183810"/>
    </source>
</evidence>
<accession>A0A1J0VWE3</accession>
<proteinExistence type="predicted"/>
<dbReference type="OrthoDB" id="8635520at2"/>
<sequence>MDEPRWLDAEEMRLWDRFLAAGALVDRAVDQHLKTEGLSHTQYEVLVRLSAEPGGAMRMTDLAAALYTSKSGLTYQVGKLEDAGLVRRVDDDTDVRGVNAVLTEAGRTRLVEVAPHHVALVRRVFLDVLDPTQRAAITAGLSAVADRLTDRPDADLDR</sequence>
<dbReference type="InterPro" id="IPR001845">
    <property type="entry name" value="HTH_ArsR_DNA-bd_dom"/>
</dbReference>
<dbReference type="SMART" id="SM00418">
    <property type="entry name" value="HTH_ARSR"/>
    <property type="match status" value="1"/>
</dbReference>
<dbReference type="InterPro" id="IPR000835">
    <property type="entry name" value="HTH_MarR-typ"/>
</dbReference>
<dbReference type="Pfam" id="PF12802">
    <property type="entry name" value="MarR_2"/>
    <property type="match status" value="1"/>
</dbReference>
<dbReference type="KEGG" id="nsl:BOX37_23240"/>
<dbReference type="Proteomes" id="UP000183810">
    <property type="component" value="Chromosome"/>
</dbReference>
<name>A0A1J0VWE3_9NOCA</name>
<dbReference type="PANTHER" id="PTHR33164:SF99">
    <property type="entry name" value="MARR FAMILY REGULATORY PROTEIN"/>
    <property type="match status" value="1"/>
</dbReference>
<evidence type="ECO:0000313" key="2">
    <source>
        <dbReference type="EMBL" id="APE36364.1"/>
    </source>
</evidence>
<dbReference type="InterPro" id="IPR036388">
    <property type="entry name" value="WH-like_DNA-bd_sf"/>
</dbReference>
<dbReference type="SMART" id="SM00347">
    <property type="entry name" value="HTH_MARR"/>
    <property type="match status" value="1"/>
</dbReference>
<reference evidence="2" key="1">
    <citation type="submission" date="2016-11" db="EMBL/GenBank/DDBJ databases">
        <authorList>
            <person name="Jaros S."/>
            <person name="Januszkiewicz K."/>
            <person name="Wedrychowicz H."/>
        </authorList>
    </citation>
    <scope>NUCLEOTIDE SEQUENCE [LARGE SCALE GENOMIC DNA]</scope>
    <source>
        <strain evidence="2">Y48</strain>
    </source>
</reference>
<dbReference type="GO" id="GO:0006950">
    <property type="term" value="P:response to stress"/>
    <property type="evidence" value="ECO:0007669"/>
    <property type="project" value="TreeGrafter"/>
</dbReference>
<dbReference type="PANTHER" id="PTHR33164">
    <property type="entry name" value="TRANSCRIPTIONAL REGULATOR, MARR FAMILY"/>
    <property type="match status" value="1"/>
</dbReference>
<evidence type="ECO:0000259" key="1">
    <source>
        <dbReference type="PROSITE" id="PS50995"/>
    </source>
</evidence>
<keyword evidence="3" id="KW-1185">Reference proteome</keyword>
<protein>
    <submittedName>
        <fullName evidence="2">MarR family transcriptional regulator</fullName>
    </submittedName>
</protein>
<dbReference type="RefSeq" id="WP_071929543.1">
    <property type="nucleotide sequence ID" value="NZ_CP018082.1"/>
</dbReference>
<dbReference type="SUPFAM" id="SSF46785">
    <property type="entry name" value="Winged helix' DNA-binding domain"/>
    <property type="match status" value="1"/>
</dbReference>
<dbReference type="InterPro" id="IPR036390">
    <property type="entry name" value="WH_DNA-bd_sf"/>
</dbReference>
<dbReference type="InterPro" id="IPR039422">
    <property type="entry name" value="MarR/SlyA-like"/>
</dbReference>
<gene>
    <name evidence="2" type="ORF">BOX37_23240</name>
</gene>
<dbReference type="AlphaFoldDB" id="A0A1J0VWE3"/>
<dbReference type="EMBL" id="CP018082">
    <property type="protein sequence ID" value="APE36364.1"/>
    <property type="molecule type" value="Genomic_DNA"/>
</dbReference>
<organism evidence="2 3">
    <name type="scientific">Nocardia mangyaensis</name>
    <dbReference type="NCBI Taxonomy" id="2213200"/>
    <lineage>
        <taxon>Bacteria</taxon>
        <taxon>Bacillati</taxon>
        <taxon>Actinomycetota</taxon>
        <taxon>Actinomycetes</taxon>
        <taxon>Mycobacteriales</taxon>
        <taxon>Nocardiaceae</taxon>
        <taxon>Nocardia</taxon>
    </lineage>
</organism>
<dbReference type="PROSITE" id="PS50995">
    <property type="entry name" value="HTH_MARR_2"/>
    <property type="match status" value="1"/>
</dbReference>